<dbReference type="OrthoDB" id="6692864at2759"/>
<keyword evidence="10 13" id="KW-0408">Iron</keyword>
<comment type="similarity">
    <text evidence="4 14">Belongs to the cytochrome P450 family.</text>
</comment>
<organism evidence="16 17">
    <name type="scientific">Stachybotrys elegans</name>
    <dbReference type="NCBI Taxonomy" id="80388"/>
    <lineage>
        <taxon>Eukaryota</taxon>
        <taxon>Fungi</taxon>
        <taxon>Dikarya</taxon>
        <taxon>Ascomycota</taxon>
        <taxon>Pezizomycotina</taxon>
        <taxon>Sordariomycetes</taxon>
        <taxon>Hypocreomycetidae</taxon>
        <taxon>Hypocreales</taxon>
        <taxon>Stachybotryaceae</taxon>
        <taxon>Stachybotrys</taxon>
    </lineage>
</organism>
<gene>
    <name evidence="16" type="ORF">B0I35DRAFT_508536</name>
</gene>
<dbReference type="PANTHER" id="PTHR24305">
    <property type="entry name" value="CYTOCHROME P450"/>
    <property type="match status" value="1"/>
</dbReference>
<evidence type="ECO:0000256" key="9">
    <source>
        <dbReference type="ARBA" id="ARBA00023002"/>
    </source>
</evidence>
<keyword evidence="6 15" id="KW-0812">Transmembrane</keyword>
<feature type="transmembrane region" description="Helical" evidence="15">
    <location>
        <begin position="52"/>
        <end position="73"/>
    </location>
</feature>
<evidence type="ECO:0000256" key="11">
    <source>
        <dbReference type="ARBA" id="ARBA00023033"/>
    </source>
</evidence>
<dbReference type="GO" id="GO:0004497">
    <property type="term" value="F:monooxygenase activity"/>
    <property type="evidence" value="ECO:0007669"/>
    <property type="project" value="UniProtKB-KW"/>
</dbReference>
<dbReference type="InterPro" id="IPR036396">
    <property type="entry name" value="Cyt_P450_sf"/>
</dbReference>
<evidence type="ECO:0000256" key="5">
    <source>
        <dbReference type="ARBA" id="ARBA00022617"/>
    </source>
</evidence>
<evidence type="ECO:0000256" key="12">
    <source>
        <dbReference type="ARBA" id="ARBA00023136"/>
    </source>
</evidence>
<dbReference type="SUPFAM" id="SSF48264">
    <property type="entry name" value="Cytochrome P450"/>
    <property type="match status" value="1"/>
</dbReference>
<comment type="cofactor">
    <cofactor evidence="1 13">
        <name>heme</name>
        <dbReference type="ChEBI" id="CHEBI:30413"/>
    </cofactor>
</comment>
<dbReference type="Proteomes" id="UP000813444">
    <property type="component" value="Unassembled WGS sequence"/>
</dbReference>
<evidence type="ECO:0000313" key="17">
    <source>
        <dbReference type="Proteomes" id="UP000813444"/>
    </source>
</evidence>
<dbReference type="InterPro" id="IPR002403">
    <property type="entry name" value="Cyt_P450_E_grp-IV"/>
</dbReference>
<keyword evidence="8 15" id="KW-1133">Transmembrane helix</keyword>
<proteinExistence type="inferred from homology"/>
<evidence type="ECO:0000256" key="6">
    <source>
        <dbReference type="ARBA" id="ARBA00022692"/>
    </source>
</evidence>
<keyword evidence="5 13" id="KW-0349">Heme</keyword>
<evidence type="ECO:0000256" key="10">
    <source>
        <dbReference type="ARBA" id="ARBA00023004"/>
    </source>
</evidence>
<comment type="caution">
    <text evidence="16">The sequence shown here is derived from an EMBL/GenBank/DDBJ whole genome shotgun (WGS) entry which is preliminary data.</text>
</comment>
<dbReference type="PROSITE" id="PS00086">
    <property type="entry name" value="CYTOCHROME_P450"/>
    <property type="match status" value="1"/>
</dbReference>
<accession>A0A8K0T1P3</accession>
<evidence type="ECO:0000256" key="14">
    <source>
        <dbReference type="RuleBase" id="RU000461"/>
    </source>
</evidence>
<dbReference type="Gene3D" id="1.10.630.10">
    <property type="entry name" value="Cytochrome P450"/>
    <property type="match status" value="1"/>
</dbReference>
<evidence type="ECO:0000256" key="15">
    <source>
        <dbReference type="SAM" id="Phobius"/>
    </source>
</evidence>
<dbReference type="InterPro" id="IPR001128">
    <property type="entry name" value="Cyt_P450"/>
</dbReference>
<keyword evidence="7 13" id="KW-0479">Metal-binding</keyword>
<dbReference type="GO" id="GO:0016705">
    <property type="term" value="F:oxidoreductase activity, acting on paired donors, with incorporation or reduction of molecular oxygen"/>
    <property type="evidence" value="ECO:0007669"/>
    <property type="project" value="InterPro"/>
</dbReference>
<evidence type="ECO:0000256" key="4">
    <source>
        <dbReference type="ARBA" id="ARBA00010617"/>
    </source>
</evidence>
<dbReference type="Pfam" id="PF00067">
    <property type="entry name" value="p450"/>
    <property type="match status" value="1"/>
</dbReference>
<evidence type="ECO:0000313" key="16">
    <source>
        <dbReference type="EMBL" id="KAH7326308.1"/>
    </source>
</evidence>
<evidence type="ECO:0000256" key="7">
    <source>
        <dbReference type="ARBA" id="ARBA00022723"/>
    </source>
</evidence>
<dbReference type="CDD" id="cd11061">
    <property type="entry name" value="CYP67-like"/>
    <property type="match status" value="1"/>
</dbReference>
<keyword evidence="11 14" id="KW-0503">Monooxygenase</keyword>
<dbReference type="GO" id="GO:0020037">
    <property type="term" value="F:heme binding"/>
    <property type="evidence" value="ECO:0007669"/>
    <property type="project" value="InterPro"/>
</dbReference>
<dbReference type="EMBL" id="JAGPNK010000002">
    <property type="protein sequence ID" value="KAH7326308.1"/>
    <property type="molecule type" value="Genomic_DNA"/>
</dbReference>
<dbReference type="PANTHER" id="PTHR24305:SF112">
    <property type="entry name" value="L-ORNITHINE-N5-MONOOXYGENASE (EUROFUNG)"/>
    <property type="match status" value="1"/>
</dbReference>
<evidence type="ECO:0000256" key="8">
    <source>
        <dbReference type="ARBA" id="ARBA00022989"/>
    </source>
</evidence>
<protein>
    <submittedName>
        <fullName evidence="16">Cytochrome P450</fullName>
    </submittedName>
</protein>
<keyword evidence="12 15" id="KW-0472">Membrane</keyword>
<feature type="binding site" description="axial binding residue" evidence="13">
    <location>
        <position position="475"/>
    </location>
    <ligand>
        <name>heme</name>
        <dbReference type="ChEBI" id="CHEBI:30413"/>
    </ligand>
    <ligandPart>
        <name>Fe</name>
        <dbReference type="ChEBI" id="CHEBI:18248"/>
    </ligandPart>
</feature>
<feature type="transmembrane region" description="Helical" evidence="15">
    <location>
        <begin position="21"/>
        <end position="40"/>
    </location>
</feature>
<sequence length="531" mass="60316">MGLALHRGLFIHGEWHIFAPEIFLSHSALFSILVPSSLWLRGTGAGYVANLALVASLGYLVSLLSSILVYRVFFHRLARMGFKGPLYMSTSKLWHVWKSRTSLNHLFLDGLNKQYGDFVRTGPSEITIFDPNFFNAVDGPRTECTKSEWYDILWPESSLLTTRDRGLHDARRRDWKVGFSPQALSNHFQKMLKHLDGLCLALDSDIAAKKPTQMRDVFYWLGFDFMGDFVFSRSFDMLGTRKWDYMVIRLQRAMSLLGPVSPAPWLIQLAFRVAPRVYQIGDWFGMAAWTHQQVAHRLDNPPKDNDGPDLVHYLLEQNEGVRTQEAILRMRGDSLNAMVAGCEPVPIALMFLFAELVQKPEYIDGIYQEVRDADINDAKILAKLPCLNAAIKETLRLYPIIPTGGSRKTSKNGVMIGNVFIPPDTTIIGPRYTIQRREDCFVHANEFIPDRWTSRPELVRNAAAYSPWGVGHHSCIARVMATDMLRATTARIIKNYQFRLAPGNTGRQVQLDMTDQLTLSPGHLQLCFAPR</sequence>
<dbReference type="InterPro" id="IPR017972">
    <property type="entry name" value="Cyt_P450_CS"/>
</dbReference>
<dbReference type="GO" id="GO:0005506">
    <property type="term" value="F:iron ion binding"/>
    <property type="evidence" value="ECO:0007669"/>
    <property type="project" value="InterPro"/>
</dbReference>
<keyword evidence="17" id="KW-1185">Reference proteome</keyword>
<reference evidence="16" key="1">
    <citation type="journal article" date="2021" name="Nat. Commun.">
        <title>Genetic determinants of endophytism in the Arabidopsis root mycobiome.</title>
        <authorList>
            <person name="Mesny F."/>
            <person name="Miyauchi S."/>
            <person name="Thiergart T."/>
            <person name="Pickel B."/>
            <person name="Atanasova L."/>
            <person name="Karlsson M."/>
            <person name="Huettel B."/>
            <person name="Barry K.W."/>
            <person name="Haridas S."/>
            <person name="Chen C."/>
            <person name="Bauer D."/>
            <person name="Andreopoulos W."/>
            <person name="Pangilinan J."/>
            <person name="LaButti K."/>
            <person name="Riley R."/>
            <person name="Lipzen A."/>
            <person name="Clum A."/>
            <person name="Drula E."/>
            <person name="Henrissat B."/>
            <person name="Kohler A."/>
            <person name="Grigoriev I.V."/>
            <person name="Martin F.M."/>
            <person name="Hacquard S."/>
        </authorList>
    </citation>
    <scope>NUCLEOTIDE SEQUENCE</scope>
    <source>
        <strain evidence="16">MPI-CAGE-CH-0235</strain>
    </source>
</reference>
<dbReference type="PRINTS" id="PR00465">
    <property type="entry name" value="EP450IV"/>
</dbReference>
<evidence type="ECO:0000256" key="2">
    <source>
        <dbReference type="ARBA" id="ARBA00004370"/>
    </source>
</evidence>
<comment type="pathway">
    <text evidence="3">Mycotoxin biosynthesis.</text>
</comment>
<keyword evidence="9 14" id="KW-0560">Oxidoreductase</keyword>
<name>A0A8K0T1P3_9HYPO</name>
<comment type="subcellular location">
    <subcellularLocation>
        <location evidence="2">Membrane</location>
    </subcellularLocation>
</comment>
<evidence type="ECO:0000256" key="1">
    <source>
        <dbReference type="ARBA" id="ARBA00001971"/>
    </source>
</evidence>
<evidence type="ECO:0000256" key="3">
    <source>
        <dbReference type="ARBA" id="ARBA00004685"/>
    </source>
</evidence>
<dbReference type="AlphaFoldDB" id="A0A8K0T1P3"/>
<dbReference type="InterPro" id="IPR050121">
    <property type="entry name" value="Cytochrome_P450_monoxygenase"/>
</dbReference>
<dbReference type="GO" id="GO:0016020">
    <property type="term" value="C:membrane"/>
    <property type="evidence" value="ECO:0007669"/>
    <property type="project" value="UniProtKB-SubCell"/>
</dbReference>
<evidence type="ECO:0000256" key="13">
    <source>
        <dbReference type="PIRSR" id="PIRSR602403-1"/>
    </source>
</evidence>